<evidence type="ECO:0000256" key="1">
    <source>
        <dbReference type="ARBA" id="ARBA00093462"/>
    </source>
</evidence>
<dbReference type="SUPFAM" id="SSF158499">
    <property type="entry name" value="DnaD domain-like"/>
    <property type="match status" value="1"/>
</dbReference>
<dbReference type="Gene3D" id="1.10.10.10">
    <property type="entry name" value="Winged helix-like DNA-binding domain superfamily/Winged helix DNA-binding domain"/>
    <property type="match status" value="1"/>
</dbReference>
<accession>A0A6I2GDV9</accession>
<dbReference type="PANTHER" id="PTHR37293">
    <property type="entry name" value="PHAGE REPLICATION PROTEIN-RELATED"/>
    <property type="match status" value="1"/>
</dbReference>
<dbReference type="EMBL" id="WJQS01000002">
    <property type="protein sequence ID" value="MRI84814.1"/>
    <property type="molecule type" value="Genomic_DNA"/>
</dbReference>
<dbReference type="PANTHER" id="PTHR37293:SF6">
    <property type="entry name" value="DNA REPLICATION PROTEIN DNAD"/>
    <property type="match status" value="1"/>
</dbReference>
<sequence length="233" mass="27674">MVPNVLFNRFHQLNVSSDEMLLILYLFSQMNQSHSIEEMTKIANQLGWTSNKLFSELNHLMDKNFLSIELVPDKNGKQTDHYSLRPLFEQLDERYYQKTAAKDKQVQTHKAIAKEDDLFKETESLVMTFENEFGRMLTPLELETLNNWISKDNYQPALIKYALKEAVIHQALSLKYIDRILLTWEKKNIRTVNEAQRESERFQQGQQKNIPPKSNNNRYDHFEIPLYDWKSNN</sequence>
<dbReference type="Pfam" id="PF21984">
    <property type="entry name" value="DnaD_N"/>
    <property type="match status" value="1"/>
</dbReference>
<dbReference type="AlphaFoldDB" id="A0A6I2GDV9"/>
<keyword evidence="6" id="KW-1185">Reference proteome</keyword>
<evidence type="ECO:0000259" key="3">
    <source>
        <dbReference type="Pfam" id="PF07261"/>
    </source>
</evidence>
<comment type="similarity">
    <text evidence="1">Belongs to the DnaB/DnaD family.</text>
</comment>
<feature type="region of interest" description="Disordered" evidence="2">
    <location>
        <begin position="195"/>
        <end position="216"/>
    </location>
</feature>
<name>A0A6I2GDV9_9LACT</name>
<evidence type="ECO:0000256" key="2">
    <source>
        <dbReference type="SAM" id="MobiDB-lite"/>
    </source>
</evidence>
<dbReference type="InterPro" id="IPR036388">
    <property type="entry name" value="WH-like_DNA-bd_sf"/>
</dbReference>
<protein>
    <submittedName>
        <fullName evidence="5">DnaD domain protein</fullName>
    </submittedName>
</protein>
<proteinExistence type="inferred from homology"/>
<gene>
    <name evidence="5" type="ORF">GIY09_02730</name>
</gene>
<dbReference type="Pfam" id="PF07261">
    <property type="entry name" value="DnaB_2"/>
    <property type="match status" value="1"/>
</dbReference>
<dbReference type="InterPro" id="IPR006343">
    <property type="entry name" value="DnaB/C_C"/>
</dbReference>
<dbReference type="Gene3D" id="1.10.10.630">
    <property type="entry name" value="DnaD domain-like"/>
    <property type="match status" value="1"/>
</dbReference>
<dbReference type="InterPro" id="IPR034829">
    <property type="entry name" value="DnaD-like_sf"/>
</dbReference>
<feature type="compositionally biased region" description="Polar residues" evidence="2">
    <location>
        <begin position="202"/>
        <end position="216"/>
    </location>
</feature>
<feature type="domain" description="DnaD N-terminal" evidence="4">
    <location>
        <begin position="2"/>
        <end position="99"/>
    </location>
</feature>
<dbReference type="NCBIfam" id="TIGR01446">
    <property type="entry name" value="DnaD_dom"/>
    <property type="match status" value="1"/>
</dbReference>
<comment type="caution">
    <text evidence="5">The sequence shown here is derived from an EMBL/GenBank/DDBJ whole genome shotgun (WGS) entry which is preliminary data.</text>
</comment>
<organism evidence="5 6">
    <name type="scientific">Fundicoccus ignavus</name>
    <dbReference type="NCBI Taxonomy" id="2664442"/>
    <lineage>
        <taxon>Bacteria</taxon>
        <taxon>Bacillati</taxon>
        <taxon>Bacillota</taxon>
        <taxon>Bacilli</taxon>
        <taxon>Lactobacillales</taxon>
        <taxon>Aerococcaceae</taxon>
        <taxon>Fundicoccus</taxon>
    </lineage>
</organism>
<feature type="domain" description="DnaB/C C-terminal" evidence="3">
    <location>
        <begin position="128"/>
        <end position="198"/>
    </location>
</feature>
<dbReference type="InterPro" id="IPR053162">
    <property type="entry name" value="DnaD"/>
</dbReference>
<dbReference type="Proteomes" id="UP000430975">
    <property type="component" value="Unassembled WGS sequence"/>
</dbReference>
<evidence type="ECO:0000313" key="5">
    <source>
        <dbReference type="EMBL" id="MRI84814.1"/>
    </source>
</evidence>
<evidence type="ECO:0000259" key="4">
    <source>
        <dbReference type="Pfam" id="PF21984"/>
    </source>
</evidence>
<dbReference type="InterPro" id="IPR053843">
    <property type="entry name" value="DnaD_N"/>
</dbReference>
<reference evidence="5 6" key="1">
    <citation type="submission" date="2019-11" db="EMBL/GenBank/DDBJ databases">
        <title>Characterisation of Fundicoccus ignavus gen. nov. sp. nov., a novel genus of the family Aerococcaceae isolated from bulk tank milk.</title>
        <authorList>
            <person name="Siebert A."/>
            <person name="Huptas C."/>
            <person name="Wenning M."/>
            <person name="Scherer S."/>
            <person name="Doll E.V."/>
        </authorList>
    </citation>
    <scope>NUCLEOTIDE SEQUENCE [LARGE SCALE GENOMIC DNA]</scope>
    <source>
        <strain evidence="5 6">WS4759</strain>
    </source>
</reference>
<evidence type="ECO:0000313" key="6">
    <source>
        <dbReference type="Proteomes" id="UP000430975"/>
    </source>
</evidence>